<evidence type="ECO:0000313" key="2">
    <source>
        <dbReference type="Proteomes" id="UP000075502"/>
    </source>
</evidence>
<dbReference type="Gene3D" id="1.10.1740.10">
    <property type="match status" value="1"/>
</dbReference>
<organism evidence="1 2">
    <name type="scientific">Sorangium cellulosum</name>
    <name type="common">Polyangium cellulosum</name>
    <dbReference type="NCBI Taxonomy" id="56"/>
    <lineage>
        <taxon>Bacteria</taxon>
        <taxon>Pseudomonadati</taxon>
        <taxon>Myxococcota</taxon>
        <taxon>Polyangia</taxon>
        <taxon>Polyangiales</taxon>
        <taxon>Polyangiaceae</taxon>
        <taxon>Sorangium</taxon>
    </lineage>
</organism>
<gene>
    <name evidence="1" type="ORF">BE21_09560</name>
</gene>
<accession>A0A150U276</accession>
<dbReference type="GO" id="GO:0006352">
    <property type="term" value="P:DNA-templated transcription initiation"/>
    <property type="evidence" value="ECO:0007669"/>
    <property type="project" value="InterPro"/>
</dbReference>
<protein>
    <recommendedName>
        <fullName evidence="3">RNA polymerase sigma factor 70 region 4 type 2 domain-containing protein</fullName>
    </recommendedName>
</protein>
<dbReference type="GO" id="GO:0003700">
    <property type="term" value="F:DNA-binding transcription factor activity"/>
    <property type="evidence" value="ECO:0007669"/>
    <property type="project" value="InterPro"/>
</dbReference>
<comment type="caution">
    <text evidence="1">The sequence shown here is derived from an EMBL/GenBank/DDBJ whole genome shotgun (WGS) entry which is preliminary data.</text>
</comment>
<proteinExistence type="predicted"/>
<dbReference type="Proteomes" id="UP000075502">
    <property type="component" value="Unassembled WGS sequence"/>
</dbReference>
<evidence type="ECO:0008006" key="3">
    <source>
        <dbReference type="Google" id="ProtNLM"/>
    </source>
</evidence>
<dbReference type="SUPFAM" id="SSF88946">
    <property type="entry name" value="Sigma2 domain of RNA polymerase sigma factors"/>
    <property type="match status" value="1"/>
</dbReference>
<dbReference type="InterPro" id="IPR013325">
    <property type="entry name" value="RNA_pol_sigma_r2"/>
</dbReference>
<evidence type="ECO:0000313" key="1">
    <source>
        <dbReference type="EMBL" id="KYG10927.1"/>
    </source>
</evidence>
<name>A0A150U276_SORCE</name>
<sequence length="187" mass="20999">MKRPRKGARRAPASQHPPALATVEAIVTERRLIVATLVASGVPRRDRADVVQGVVLGAWRSIKRGMYRPDPAENARQAFRKWLHGIAWRKAWHYLESAYVRHEILSAQPLGLLREVVGPSLEAQVEAREVLEALTELEPSQREILLAVDDPEPLTAYAARRGMNPATAATRLRAARRLFALQLGRRR</sequence>
<dbReference type="AlphaFoldDB" id="A0A150U276"/>
<reference evidence="1 2" key="1">
    <citation type="submission" date="2014-02" db="EMBL/GenBank/DDBJ databases">
        <title>The small core and large imbalanced accessory genome model reveals a collaborative survival strategy of Sorangium cellulosum strains in nature.</title>
        <authorList>
            <person name="Han K."/>
            <person name="Peng R."/>
            <person name="Blom J."/>
            <person name="Li Y.-Z."/>
        </authorList>
    </citation>
    <scope>NUCLEOTIDE SEQUENCE [LARGE SCALE GENOMIC DNA]</scope>
    <source>
        <strain evidence="1 2">So0007-03</strain>
    </source>
</reference>
<dbReference type="EMBL" id="JEME01000183">
    <property type="protein sequence ID" value="KYG10927.1"/>
    <property type="molecule type" value="Genomic_DNA"/>
</dbReference>